<name>A0A2M8GNN9_9BACT</name>
<dbReference type="Proteomes" id="UP000229370">
    <property type="component" value="Unassembled WGS sequence"/>
</dbReference>
<dbReference type="PANTHER" id="PTHR30426">
    <property type="entry name" value="4-HYDROXY-3-METHYLBUT-2-ENYL DIPHOSPHATE REDUCTASE"/>
    <property type="match status" value="1"/>
</dbReference>
<protein>
    <submittedName>
        <fullName evidence="6">4-hydroxy-3-methylbut-2-enyl diphosphate reductase</fullName>
        <ecNumber evidence="6">1.17.7.4</ecNumber>
    </submittedName>
</protein>
<feature type="non-terminal residue" evidence="6">
    <location>
        <position position="185"/>
    </location>
</feature>
<organism evidence="6 7">
    <name type="scientific">Candidatus Roizmanbacteria bacterium CG_4_8_14_3_um_filter_36_10</name>
    <dbReference type="NCBI Taxonomy" id="1974834"/>
    <lineage>
        <taxon>Bacteria</taxon>
        <taxon>Candidatus Roizmaniibacteriota</taxon>
    </lineage>
</organism>
<dbReference type="GO" id="GO:0050992">
    <property type="term" value="P:dimethylallyl diphosphate biosynthetic process"/>
    <property type="evidence" value="ECO:0007669"/>
    <property type="project" value="InterPro"/>
</dbReference>
<gene>
    <name evidence="6" type="primary">ispH</name>
    <name evidence="6" type="synonym">lytB</name>
    <name evidence="6" type="ORF">CO007_01020</name>
</gene>
<evidence type="ECO:0000313" key="6">
    <source>
        <dbReference type="EMBL" id="PJC82162.1"/>
    </source>
</evidence>
<evidence type="ECO:0000256" key="5">
    <source>
        <dbReference type="ARBA" id="ARBA00023014"/>
    </source>
</evidence>
<keyword evidence="5" id="KW-0411">Iron-sulfur</keyword>
<dbReference type="AlphaFoldDB" id="A0A2M8GNN9"/>
<dbReference type="EC" id="1.17.7.4" evidence="6"/>
<evidence type="ECO:0000256" key="1">
    <source>
        <dbReference type="ARBA" id="ARBA00001966"/>
    </source>
</evidence>
<keyword evidence="3" id="KW-0479">Metal-binding</keyword>
<dbReference type="GO" id="GO:0046872">
    <property type="term" value="F:metal ion binding"/>
    <property type="evidence" value="ECO:0007669"/>
    <property type="project" value="UniProtKB-KW"/>
</dbReference>
<accession>A0A2M8GNN9</accession>
<dbReference type="Pfam" id="PF02401">
    <property type="entry name" value="LYTB"/>
    <property type="match status" value="1"/>
</dbReference>
<keyword evidence="6" id="KW-0560">Oxidoreductase</keyword>
<evidence type="ECO:0000256" key="3">
    <source>
        <dbReference type="ARBA" id="ARBA00022723"/>
    </source>
</evidence>
<dbReference type="GO" id="GO:0051539">
    <property type="term" value="F:4 iron, 4 sulfur cluster binding"/>
    <property type="evidence" value="ECO:0007669"/>
    <property type="project" value="UniProtKB-KW"/>
</dbReference>
<evidence type="ECO:0000313" key="7">
    <source>
        <dbReference type="Proteomes" id="UP000229370"/>
    </source>
</evidence>
<dbReference type="EMBL" id="PFQK01000022">
    <property type="protein sequence ID" value="PJC82162.1"/>
    <property type="molecule type" value="Genomic_DNA"/>
</dbReference>
<keyword evidence="4" id="KW-0408">Iron</keyword>
<proteinExistence type="predicted"/>
<dbReference type="InterPro" id="IPR003451">
    <property type="entry name" value="LytB/IspH"/>
</dbReference>
<dbReference type="GO" id="GO:0019288">
    <property type="term" value="P:isopentenyl diphosphate biosynthetic process, methylerythritol 4-phosphate pathway"/>
    <property type="evidence" value="ECO:0007669"/>
    <property type="project" value="InterPro"/>
</dbReference>
<dbReference type="PANTHER" id="PTHR30426:SF0">
    <property type="entry name" value="4-HYDROXY-3-METHYLBUT-2-ENYL DIPHOSPHATE REDUCTASE"/>
    <property type="match status" value="1"/>
</dbReference>
<evidence type="ECO:0000256" key="2">
    <source>
        <dbReference type="ARBA" id="ARBA00022485"/>
    </source>
</evidence>
<dbReference type="Gene3D" id="3.40.1010.20">
    <property type="entry name" value="4-hydroxy-3-methylbut-2-enyl diphosphate reductase, catalytic domain"/>
    <property type="match status" value="1"/>
</dbReference>
<evidence type="ECO:0000256" key="4">
    <source>
        <dbReference type="ARBA" id="ARBA00023004"/>
    </source>
</evidence>
<comment type="caution">
    <text evidence="6">The sequence shown here is derived from an EMBL/GenBank/DDBJ whole genome shotgun (WGS) entry which is preliminary data.</text>
</comment>
<reference evidence="7" key="1">
    <citation type="submission" date="2017-09" db="EMBL/GenBank/DDBJ databases">
        <title>Depth-based differentiation of microbial function through sediment-hosted aquifers and enrichment of novel symbionts in the deep terrestrial subsurface.</title>
        <authorList>
            <person name="Probst A.J."/>
            <person name="Ladd B."/>
            <person name="Jarett J.K."/>
            <person name="Geller-Mcgrath D.E."/>
            <person name="Sieber C.M.K."/>
            <person name="Emerson J.B."/>
            <person name="Anantharaman K."/>
            <person name="Thomas B.C."/>
            <person name="Malmstrom R."/>
            <person name="Stieglmeier M."/>
            <person name="Klingl A."/>
            <person name="Woyke T."/>
            <person name="Ryan C.M."/>
            <person name="Banfield J.F."/>
        </authorList>
    </citation>
    <scope>NUCLEOTIDE SEQUENCE [LARGE SCALE GENOMIC DNA]</scope>
</reference>
<comment type="cofactor">
    <cofactor evidence="1">
        <name>[4Fe-4S] cluster</name>
        <dbReference type="ChEBI" id="CHEBI:49883"/>
    </cofactor>
</comment>
<dbReference type="GO" id="GO:0051745">
    <property type="term" value="F:4-hydroxy-3-methylbut-2-enyl diphosphate reductase activity"/>
    <property type="evidence" value="ECO:0007669"/>
    <property type="project" value="UniProtKB-EC"/>
</dbReference>
<keyword evidence="2" id="KW-0004">4Fe-4S</keyword>
<dbReference type="Gene3D" id="3.40.50.11270">
    <property type="match status" value="1"/>
</dbReference>
<sequence length="185" mass="20859">MATKVKKVYLTSPRGFCAGVERAIKMVNLVLKKHKTPIYVRHQIVHNRHIISDFEKKGVIFVEDVNDIPDGSVAVFSAHGSPPNIHDQAKKKKLKIYDAVCPLVTKVHMEAKRYVKEGYYIFYIGYKNHAEAVGVMGEVPSKSIVLIDSIQTAEKIKPPQTDKLIILNQTTLSLDDVKEIVNHLK</sequence>